<feature type="region of interest" description="Disordered" evidence="6">
    <location>
        <begin position="1"/>
        <end position="56"/>
    </location>
</feature>
<evidence type="ECO:0000256" key="7">
    <source>
        <dbReference type="SAM" id="Phobius"/>
    </source>
</evidence>
<dbReference type="GO" id="GO:0005739">
    <property type="term" value="C:mitochondrion"/>
    <property type="evidence" value="ECO:0007669"/>
    <property type="project" value="TreeGrafter"/>
</dbReference>
<dbReference type="PANTHER" id="PTHR23319">
    <property type="entry name" value="GRAM DOMAIN CONTAINING 1B, ISOFORM E"/>
    <property type="match status" value="1"/>
</dbReference>
<evidence type="ECO:0000313" key="10">
    <source>
        <dbReference type="Proteomes" id="UP000027586"/>
    </source>
</evidence>
<evidence type="ECO:0000256" key="5">
    <source>
        <dbReference type="ARBA" id="ARBA00023136"/>
    </source>
</evidence>
<evidence type="ECO:0000256" key="2">
    <source>
        <dbReference type="ARBA" id="ARBA00006582"/>
    </source>
</evidence>
<dbReference type="PANTHER" id="PTHR23319:SF4">
    <property type="entry name" value="GRAM DOMAIN CONTAINING 1B, ISOFORM E"/>
    <property type="match status" value="1"/>
</dbReference>
<comment type="subcellular location">
    <subcellularLocation>
        <location evidence="1">Membrane</location>
        <topology evidence="1">Single-pass membrane protein</topology>
    </subcellularLocation>
</comment>
<dbReference type="Pfam" id="PF02893">
    <property type="entry name" value="GRAM"/>
    <property type="match status" value="1"/>
</dbReference>
<sequence>MSSSSFSSSSSNKNKNQYRPHSNTVSTGCPLPPSPLAIHTSNLPRRNSEGSPRRLPLVPIQPDIAVESPKTLSLELHFPDKSMTTVETNASEQENTAPIPASSPAPPIAIPETPVARLLGNRANRSRSRASSMSLQQQDTTAAPNGTAPYDSDDVSSSQDDAMGTGLSQPAPGSIAAACHLEVANDKRNQEFHQLFRSVPENDPLIEDFGCALQKEILLQGRIYISENHLCFNANIFGWVTNLVIAFSDIVDIEKRTTALFIPNAIQVSTLQAKHFFASFLSRDQAYDLLLDVWRQSRPQPDTSKSSDEDEEKQSSDQENDDETVDESDTSSGDYTYVDVEEDGVSASSNQDHPMADAQTADNAVQQQPTTATTDDPVATTSRDNVSGDHTPHPKTHCACDEHYTKTVLETAFPCTLQTLYSILYEGSFMKTFLQDQKNTDVDMGEWQPGQGSIESVRDVSYTKPLHGAIGPKSTKCLLKEEIHHKDLDDFVTEITTTQTPDVPSGGSFSIKTKTCLMWGDNDQTRMLVTVLVDFTKSSWIKSTIESASISGQEEFYKALSEAVNQKLSESHPKKGQGKKKKRVKRKKVKKRRANEDMDKENETLWAKISSSLSGVFKLATDIPLPAPSTSLISVLCMVLLVILNVYMARKMSLVDDRLESLYDEMQKSIGSQQASSAARYDKMKGSSREGVGSWKKEEDDLWSWLGTIDTETDPRMNLMEEPSVEKEDVPDDYLQDTFLAKEKLDQHMADIEDMIHRAGSRIGNVNHVVEFQRQRILQDWSKAASSS</sequence>
<proteinExistence type="inferred from homology"/>
<dbReference type="InterPro" id="IPR051482">
    <property type="entry name" value="Cholesterol_transport"/>
</dbReference>
<dbReference type="VEuPathDB" id="FungiDB:LCOR_09203.1"/>
<gene>
    <name evidence="9" type="ORF">LCOR_09203.1</name>
</gene>
<dbReference type="GO" id="GO:0005886">
    <property type="term" value="C:plasma membrane"/>
    <property type="evidence" value="ECO:0007669"/>
    <property type="project" value="TreeGrafter"/>
</dbReference>
<evidence type="ECO:0000256" key="4">
    <source>
        <dbReference type="ARBA" id="ARBA00022989"/>
    </source>
</evidence>
<comment type="similarity">
    <text evidence="2">Belongs to the YSP2 family.</text>
</comment>
<evidence type="ECO:0000256" key="6">
    <source>
        <dbReference type="SAM" id="MobiDB-lite"/>
    </source>
</evidence>
<feature type="compositionally biased region" description="Low complexity" evidence="6">
    <location>
        <begin position="1"/>
        <end position="11"/>
    </location>
</feature>
<reference evidence="9" key="1">
    <citation type="submission" date="2013-08" db="EMBL/GenBank/DDBJ databases">
        <title>Gene expansion shapes genome architecture in the human pathogen Lichtheimia corymbifera: an evolutionary genomics analysis in the ancient terrestrial Mucorales (Mucoromycotina).</title>
        <authorList>
            <person name="Schwartze V.U."/>
            <person name="Winter S."/>
            <person name="Shelest E."/>
            <person name="Marcet-Houben M."/>
            <person name="Horn F."/>
            <person name="Wehner S."/>
            <person name="Hoffmann K."/>
            <person name="Riege K."/>
            <person name="Sammeth M."/>
            <person name="Nowrousian M."/>
            <person name="Valiante V."/>
            <person name="Linde J."/>
            <person name="Jacobsen I.D."/>
            <person name="Marz M."/>
            <person name="Brakhage A.A."/>
            <person name="Gabaldon T."/>
            <person name="Bocker S."/>
            <person name="Voigt K."/>
        </authorList>
    </citation>
    <scope>NUCLEOTIDE SEQUENCE [LARGE SCALE GENOMIC DNA]</scope>
    <source>
        <strain evidence="9">FSU 9682</strain>
    </source>
</reference>
<dbReference type="GO" id="GO:0032366">
    <property type="term" value="P:intracellular sterol transport"/>
    <property type="evidence" value="ECO:0007669"/>
    <property type="project" value="TreeGrafter"/>
</dbReference>
<feature type="compositionally biased region" description="Basic residues" evidence="6">
    <location>
        <begin position="574"/>
        <end position="593"/>
    </location>
</feature>
<dbReference type="InterPro" id="IPR011993">
    <property type="entry name" value="PH-like_dom_sf"/>
</dbReference>
<dbReference type="PROSITE" id="PS51778">
    <property type="entry name" value="VAST"/>
    <property type="match status" value="1"/>
</dbReference>
<feature type="region of interest" description="Disordered" evidence="6">
    <location>
        <begin position="567"/>
        <end position="597"/>
    </location>
</feature>
<name>A0A068S7S0_9FUNG</name>
<dbReference type="SMART" id="SM00568">
    <property type="entry name" value="GRAM"/>
    <property type="match status" value="1"/>
</dbReference>
<dbReference type="GO" id="GO:0032934">
    <property type="term" value="F:sterol binding"/>
    <property type="evidence" value="ECO:0007669"/>
    <property type="project" value="TreeGrafter"/>
</dbReference>
<keyword evidence="4 7" id="KW-1133">Transmembrane helix</keyword>
<accession>A0A068S7S0</accession>
<keyword evidence="10" id="KW-1185">Reference proteome</keyword>
<evidence type="ECO:0000256" key="1">
    <source>
        <dbReference type="ARBA" id="ARBA00004167"/>
    </source>
</evidence>
<protein>
    <submittedName>
        <fullName evidence="9">Uncharacterized conserved protein</fullName>
    </submittedName>
</protein>
<dbReference type="InterPro" id="IPR031968">
    <property type="entry name" value="VASt"/>
</dbReference>
<dbReference type="OrthoDB" id="2162691at2759"/>
<keyword evidence="3 7" id="KW-0812">Transmembrane</keyword>
<dbReference type="GO" id="GO:0140268">
    <property type="term" value="C:endoplasmic reticulum-plasma membrane contact site"/>
    <property type="evidence" value="ECO:0007669"/>
    <property type="project" value="TreeGrafter"/>
</dbReference>
<dbReference type="GO" id="GO:0005789">
    <property type="term" value="C:endoplasmic reticulum membrane"/>
    <property type="evidence" value="ECO:0007669"/>
    <property type="project" value="TreeGrafter"/>
</dbReference>
<dbReference type="InterPro" id="IPR004182">
    <property type="entry name" value="GRAM"/>
</dbReference>
<feature type="compositionally biased region" description="Acidic residues" evidence="6">
    <location>
        <begin position="308"/>
        <end position="329"/>
    </location>
</feature>
<dbReference type="AlphaFoldDB" id="A0A068S7S0"/>
<dbReference type="GO" id="GO:0120015">
    <property type="term" value="F:sterol transfer activity"/>
    <property type="evidence" value="ECO:0007669"/>
    <property type="project" value="TreeGrafter"/>
</dbReference>
<evidence type="ECO:0000313" key="9">
    <source>
        <dbReference type="EMBL" id="CDH58339.1"/>
    </source>
</evidence>
<dbReference type="Proteomes" id="UP000027586">
    <property type="component" value="Unassembled WGS sequence"/>
</dbReference>
<dbReference type="CDD" id="cd13220">
    <property type="entry name" value="PH-GRAM_GRAMDC"/>
    <property type="match status" value="1"/>
</dbReference>
<feature type="compositionally biased region" description="Low complexity" evidence="6">
    <location>
        <begin position="364"/>
        <end position="381"/>
    </location>
</feature>
<feature type="domain" description="VASt" evidence="8">
    <location>
        <begin position="404"/>
        <end position="572"/>
    </location>
</feature>
<evidence type="ECO:0000259" key="8">
    <source>
        <dbReference type="PROSITE" id="PS51778"/>
    </source>
</evidence>
<feature type="region of interest" description="Disordered" evidence="6">
    <location>
        <begin position="85"/>
        <end position="169"/>
    </location>
</feature>
<dbReference type="EMBL" id="CBTN010000055">
    <property type="protein sequence ID" value="CDH58339.1"/>
    <property type="molecule type" value="Genomic_DNA"/>
</dbReference>
<keyword evidence="5 7" id="KW-0472">Membrane</keyword>
<organism evidence="9 10">
    <name type="scientific">Lichtheimia corymbifera JMRC:FSU:9682</name>
    <dbReference type="NCBI Taxonomy" id="1263082"/>
    <lineage>
        <taxon>Eukaryota</taxon>
        <taxon>Fungi</taxon>
        <taxon>Fungi incertae sedis</taxon>
        <taxon>Mucoromycota</taxon>
        <taxon>Mucoromycotina</taxon>
        <taxon>Mucoromycetes</taxon>
        <taxon>Mucorales</taxon>
        <taxon>Lichtheimiaceae</taxon>
        <taxon>Lichtheimia</taxon>
    </lineage>
</organism>
<feature type="compositionally biased region" description="Polar residues" evidence="6">
    <location>
        <begin position="85"/>
        <end position="96"/>
    </location>
</feature>
<evidence type="ECO:0000256" key="3">
    <source>
        <dbReference type="ARBA" id="ARBA00022692"/>
    </source>
</evidence>
<feature type="region of interest" description="Disordered" evidence="6">
    <location>
        <begin position="298"/>
        <end position="393"/>
    </location>
</feature>
<dbReference type="GO" id="GO:0032541">
    <property type="term" value="C:cortical endoplasmic reticulum"/>
    <property type="evidence" value="ECO:0007669"/>
    <property type="project" value="TreeGrafter"/>
</dbReference>
<dbReference type="Pfam" id="PF16016">
    <property type="entry name" value="VASt"/>
    <property type="match status" value="1"/>
</dbReference>
<feature type="compositionally biased region" description="Low complexity" evidence="6">
    <location>
        <begin position="116"/>
        <end position="138"/>
    </location>
</feature>
<feature type="transmembrane region" description="Helical" evidence="7">
    <location>
        <begin position="631"/>
        <end position="649"/>
    </location>
</feature>
<comment type="caution">
    <text evidence="9">The sequence shown here is derived from an EMBL/GenBank/DDBJ whole genome shotgun (WGS) entry which is preliminary data.</text>
</comment>
<feature type="compositionally biased region" description="Polar residues" evidence="6">
    <location>
        <begin position="12"/>
        <end position="27"/>
    </location>
</feature>
<dbReference type="STRING" id="1263082.A0A068S7S0"/>
<dbReference type="Gene3D" id="2.30.29.30">
    <property type="entry name" value="Pleckstrin-homology domain (PH domain)/Phosphotyrosine-binding domain (PTB)"/>
    <property type="match status" value="1"/>
</dbReference>